<reference evidence="5 6" key="1">
    <citation type="journal article" date="2011" name="Stand. Genomic Sci.">
        <title>Complete genome sequence of Nitratifractor salsuginis type strain (E9I37-1).</title>
        <authorList>
            <person name="Anderson I."/>
            <person name="Sikorski J."/>
            <person name="Zeytun A."/>
            <person name="Nolan M."/>
            <person name="Lapidus A."/>
            <person name="Lucas S."/>
            <person name="Hammon N."/>
            <person name="Deshpande S."/>
            <person name="Cheng J.F."/>
            <person name="Tapia R."/>
            <person name="Han C."/>
            <person name="Goodwin L."/>
            <person name="Pitluck S."/>
            <person name="Liolios K."/>
            <person name="Pagani I."/>
            <person name="Ivanova N."/>
            <person name="Huntemann M."/>
            <person name="Mavromatis K."/>
            <person name="Ovchinikova G."/>
            <person name="Pati A."/>
            <person name="Chen A."/>
            <person name="Palaniappan K."/>
            <person name="Land M."/>
            <person name="Hauser L."/>
            <person name="Brambilla E.M."/>
            <person name="Ngatchou-Djao O.D."/>
            <person name="Rohde M."/>
            <person name="Tindall B.J."/>
            <person name="Goker M."/>
            <person name="Detter J.C."/>
            <person name="Woyke T."/>
            <person name="Bristow J."/>
            <person name="Eisen J.A."/>
            <person name="Markowitz V."/>
            <person name="Hugenholtz P."/>
            <person name="Klenk H.P."/>
            <person name="Kyrpides N.C."/>
        </authorList>
    </citation>
    <scope>NUCLEOTIDE SEQUENCE [LARGE SCALE GENOMIC DNA]</scope>
    <source>
        <strain evidence="6">DSM 16511 / JCM 12458 / E9I37-1</strain>
    </source>
</reference>
<dbReference type="PROSITE" id="PS51898">
    <property type="entry name" value="TYR_RECOMBINASE"/>
    <property type="match status" value="1"/>
</dbReference>
<gene>
    <name evidence="5" type="ordered locus">Nitsa_1209</name>
</gene>
<dbReference type="GO" id="GO:0006310">
    <property type="term" value="P:DNA recombination"/>
    <property type="evidence" value="ECO:0007669"/>
    <property type="project" value="UniProtKB-KW"/>
</dbReference>
<dbReference type="InterPro" id="IPR010998">
    <property type="entry name" value="Integrase_recombinase_N"/>
</dbReference>
<reference evidence="6" key="2">
    <citation type="submission" date="2011-01" db="EMBL/GenBank/DDBJ databases">
        <title>The complete genome of Nitratifractor salsuginis DSM 16511.</title>
        <authorList>
            <consortium name="US DOE Joint Genome Institute (JGI-PGF)"/>
            <person name="Lucas S."/>
            <person name="Copeland A."/>
            <person name="Lapidus A."/>
            <person name="Bruce D."/>
            <person name="Goodwin L."/>
            <person name="Pitluck S."/>
            <person name="Kyrpides N."/>
            <person name="Mavromatis K."/>
            <person name="Ivanova N."/>
            <person name="Mikhailova N."/>
            <person name="Zeytun A."/>
            <person name="Detter J.C."/>
            <person name="Tapia R."/>
            <person name="Han C."/>
            <person name="Land M."/>
            <person name="Hauser L."/>
            <person name="Markowitz V."/>
            <person name="Cheng J.-F."/>
            <person name="Hugenholtz P."/>
            <person name="Woyke T."/>
            <person name="Wu D."/>
            <person name="Tindall B."/>
            <person name="Schuetze A."/>
            <person name="Brambilla E."/>
            <person name="Klenk H.-P."/>
            <person name="Eisen J.A."/>
        </authorList>
    </citation>
    <scope>NUCLEOTIDE SEQUENCE [LARGE SCALE GENOMIC DNA]</scope>
    <source>
        <strain evidence="6">DSM 16511 / JCM 12458 / E9I37-1</strain>
    </source>
</reference>
<dbReference type="HOGENOM" id="CLU_027562_17_1_7"/>
<dbReference type="InterPro" id="IPR013762">
    <property type="entry name" value="Integrase-like_cat_sf"/>
</dbReference>
<dbReference type="STRING" id="749222.Nitsa_1209"/>
<dbReference type="GO" id="GO:0003677">
    <property type="term" value="F:DNA binding"/>
    <property type="evidence" value="ECO:0007669"/>
    <property type="project" value="UniProtKB-KW"/>
</dbReference>
<dbReference type="AlphaFoldDB" id="E6WYF0"/>
<dbReference type="InterPro" id="IPR011010">
    <property type="entry name" value="DNA_brk_join_enz"/>
</dbReference>
<proteinExistence type="inferred from homology"/>
<dbReference type="SUPFAM" id="SSF56349">
    <property type="entry name" value="DNA breaking-rejoining enzymes"/>
    <property type="match status" value="1"/>
</dbReference>
<dbReference type="Proteomes" id="UP000008633">
    <property type="component" value="Chromosome"/>
</dbReference>
<dbReference type="OrthoDB" id="5391994at2"/>
<dbReference type="eggNOG" id="COG0582">
    <property type="taxonomic scope" value="Bacteria"/>
</dbReference>
<evidence type="ECO:0000313" key="6">
    <source>
        <dbReference type="Proteomes" id="UP000008633"/>
    </source>
</evidence>
<dbReference type="InterPro" id="IPR002104">
    <property type="entry name" value="Integrase_catalytic"/>
</dbReference>
<comment type="similarity">
    <text evidence="1">Belongs to the 'phage' integrase family.</text>
</comment>
<dbReference type="Gene3D" id="1.10.150.130">
    <property type="match status" value="1"/>
</dbReference>
<dbReference type="KEGG" id="nsa:Nitsa_1209"/>
<feature type="domain" description="Tyr recombinase" evidence="4">
    <location>
        <begin position="166"/>
        <end position="348"/>
    </location>
</feature>
<dbReference type="InterPro" id="IPR022000">
    <property type="entry name" value="Min27-like_integrase_DNA_bind"/>
</dbReference>
<dbReference type="PANTHER" id="PTHR30349">
    <property type="entry name" value="PHAGE INTEGRASE-RELATED"/>
    <property type="match status" value="1"/>
</dbReference>
<evidence type="ECO:0000259" key="4">
    <source>
        <dbReference type="PROSITE" id="PS51898"/>
    </source>
</evidence>
<keyword evidence="3" id="KW-0233">DNA recombination</keyword>
<dbReference type="GO" id="GO:0015074">
    <property type="term" value="P:DNA integration"/>
    <property type="evidence" value="ECO:0007669"/>
    <property type="project" value="InterPro"/>
</dbReference>
<dbReference type="PANTHER" id="PTHR30349:SF41">
    <property type="entry name" value="INTEGRASE_RECOMBINASE PROTEIN MJ0367-RELATED"/>
    <property type="match status" value="1"/>
</dbReference>
<dbReference type="EMBL" id="CP002452">
    <property type="protein sequence ID" value="ADV46462.1"/>
    <property type="molecule type" value="Genomic_DNA"/>
</dbReference>
<dbReference type="CDD" id="cd01189">
    <property type="entry name" value="INT_ICEBs1_C_like"/>
    <property type="match status" value="1"/>
</dbReference>
<organism evidence="5 6">
    <name type="scientific">Nitratifractor salsuginis (strain DSM 16511 / JCM 12458 / E9I37-1)</name>
    <dbReference type="NCBI Taxonomy" id="749222"/>
    <lineage>
        <taxon>Bacteria</taxon>
        <taxon>Pseudomonadati</taxon>
        <taxon>Campylobacterota</taxon>
        <taxon>Epsilonproteobacteria</taxon>
        <taxon>Campylobacterales</taxon>
        <taxon>Sulfurovaceae</taxon>
        <taxon>Nitratifractor</taxon>
    </lineage>
</organism>
<evidence type="ECO:0000256" key="3">
    <source>
        <dbReference type="ARBA" id="ARBA00023172"/>
    </source>
</evidence>
<dbReference type="InterPro" id="IPR050090">
    <property type="entry name" value="Tyrosine_recombinase_XerCD"/>
</dbReference>
<sequence>MVSIYKRGSRLYLQYTVNGKRKQKSTGLDDTPANRKYLRERVIPELERRIESGALAEEARRDEIPKALSHYAAKYLESKEHLKTYWELLQMVKRVEAEFKSTDVDKITRGMVRDWAMGLLKTISPTTTRKYVNVLGGILEMAKDYEAIQVNPATGIKLPGKTAPTRNRTPFSTEEVALILESAAGWFRNYLAVAFYTGARPGEILAIKPEDIDLKRRVIRIERNIRHGKVTTPKTAYSVRSVPILDPLLPYLRGQLMQAGEWLFESPRGGHYNGARKVMYHWQNLMERLGIEYRDLYTTRHTFITHMLMSGELSVLELAQIVGHKNAQQIMQSYARFINEQHLKISREIDPFNKKATDKVADTLG</sequence>
<dbReference type="Pfam" id="PF12167">
    <property type="entry name" value="Arm-DNA-bind_2"/>
    <property type="match status" value="1"/>
</dbReference>
<evidence type="ECO:0000313" key="5">
    <source>
        <dbReference type="EMBL" id="ADV46462.1"/>
    </source>
</evidence>
<evidence type="ECO:0000256" key="2">
    <source>
        <dbReference type="ARBA" id="ARBA00023125"/>
    </source>
</evidence>
<evidence type="ECO:0000256" key="1">
    <source>
        <dbReference type="ARBA" id="ARBA00008857"/>
    </source>
</evidence>
<accession>E6WYF0</accession>
<dbReference type="Pfam" id="PF00589">
    <property type="entry name" value="Phage_integrase"/>
    <property type="match status" value="1"/>
</dbReference>
<keyword evidence="6" id="KW-1185">Reference proteome</keyword>
<keyword evidence="2" id="KW-0238">DNA-binding</keyword>
<protein>
    <submittedName>
        <fullName evidence="5">Integrase family protein</fullName>
    </submittedName>
</protein>
<dbReference type="Gene3D" id="1.10.443.10">
    <property type="entry name" value="Intergrase catalytic core"/>
    <property type="match status" value="1"/>
</dbReference>
<name>E6WYF0_NITSE</name>